<organism evidence="1 2">
    <name type="scientific">Erwinia phage AH04</name>
    <dbReference type="NCBI Taxonomy" id="2869569"/>
    <lineage>
        <taxon>Viruses</taxon>
        <taxon>Duplodnaviria</taxon>
        <taxon>Heunggongvirae</taxon>
        <taxon>Uroviricota</taxon>
        <taxon>Caudoviricetes</taxon>
        <taxon>Chimalliviridae</taxon>
        <taxon>Meadowvirus</taxon>
        <taxon>Meadowvirus AH04</taxon>
    </lineage>
</organism>
<accession>A0AAE7X1W3</accession>
<keyword evidence="2" id="KW-1185">Reference proteome</keyword>
<dbReference type="EMBL" id="MZ501267">
    <property type="protein sequence ID" value="QZA70779.1"/>
    <property type="molecule type" value="Genomic_DNA"/>
</dbReference>
<evidence type="ECO:0000313" key="2">
    <source>
        <dbReference type="Proteomes" id="UP000827517"/>
    </source>
</evidence>
<gene>
    <name evidence="1" type="primary">158</name>
    <name evidence="1" type="ORF">AH04_158</name>
</gene>
<sequence length="113" mass="13220">MEKHMSVEYFTPSEEDIRIGLLWMNWYKMWNEFFNDYDGDIIDSSAAVTSEFALPSQPIPLTFNPKFGKDFTPVAVQCVLPEAQINPTYRVREVKDIGGKKLIFYYQELPKDK</sequence>
<proteinExistence type="predicted"/>
<dbReference type="KEGG" id="vg:77944039"/>
<reference evidence="1" key="1">
    <citation type="submission" date="2021-07" db="EMBL/GenBank/DDBJ databases">
        <authorList>
            <person name="Roth S.J."/>
            <person name="Krukonis G.P."/>
            <person name="Delesalle V.A."/>
        </authorList>
    </citation>
    <scope>NUCLEOTIDE SEQUENCE</scope>
</reference>
<dbReference type="Proteomes" id="UP000827517">
    <property type="component" value="Segment"/>
</dbReference>
<dbReference type="RefSeq" id="YP_010667912.1">
    <property type="nucleotide sequence ID" value="NC_070952.1"/>
</dbReference>
<name>A0AAE7X1W3_9CAUD</name>
<dbReference type="GeneID" id="77944039"/>
<protein>
    <submittedName>
        <fullName evidence="1">Uncharacterized protein</fullName>
    </submittedName>
</protein>
<evidence type="ECO:0000313" key="1">
    <source>
        <dbReference type="EMBL" id="QZA70779.1"/>
    </source>
</evidence>